<dbReference type="InterPro" id="IPR001173">
    <property type="entry name" value="Glyco_trans_2-like"/>
</dbReference>
<dbReference type="Pfam" id="PF00535">
    <property type="entry name" value="Glycos_transf_2"/>
    <property type="match status" value="1"/>
</dbReference>
<organism evidence="2 3">
    <name type="scientific">Erwinia piriflorinigrans CFBP 5888</name>
    <dbReference type="NCBI Taxonomy" id="1161919"/>
    <lineage>
        <taxon>Bacteria</taxon>
        <taxon>Pseudomonadati</taxon>
        <taxon>Pseudomonadota</taxon>
        <taxon>Gammaproteobacteria</taxon>
        <taxon>Enterobacterales</taxon>
        <taxon>Erwiniaceae</taxon>
        <taxon>Erwinia</taxon>
    </lineage>
</organism>
<name>V5Z9C9_9GAMM</name>
<dbReference type="CDD" id="cd00761">
    <property type="entry name" value="Glyco_tranf_GTA_type"/>
    <property type="match status" value="1"/>
</dbReference>
<dbReference type="InterPro" id="IPR050834">
    <property type="entry name" value="Glycosyltransf_2"/>
</dbReference>
<dbReference type="PANTHER" id="PTHR43685:SF2">
    <property type="entry name" value="GLYCOSYLTRANSFERASE 2-LIKE DOMAIN-CONTAINING PROTEIN"/>
    <property type="match status" value="1"/>
</dbReference>
<dbReference type="SUPFAM" id="SSF53448">
    <property type="entry name" value="Nucleotide-diphospho-sugar transferases"/>
    <property type="match status" value="1"/>
</dbReference>
<dbReference type="InterPro" id="IPR029044">
    <property type="entry name" value="Nucleotide-diphossugar_trans"/>
</dbReference>
<protein>
    <submittedName>
        <fullName evidence="2">Putative glycosyltransferase yibD</fullName>
        <ecNumber evidence="2">2.-.-.-</ecNumber>
    </submittedName>
</protein>
<dbReference type="GO" id="GO:0016740">
    <property type="term" value="F:transferase activity"/>
    <property type="evidence" value="ECO:0007669"/>
    <property type="project" value="UniProtKB-KW"/>
</dbReference>
<accession>V5Z9C9</accession>
<feature type="domain" description="Glycosyltransferase 2-like" evidence="1">
    <location>
        <begin position="8"/>
        <end position="136"/>
    </location>
</feature>
<dbReference type="AlphaFoldDB" id="V5Z9C9"/>
<dbReference type="EMBL" id="CAHS01000015">
    <property type="protein sequence ID" value="CCG87553.1"/>
    <property type="molecule type" value="Genomic_DNA"/>
</dbReference>
<comment type="caution">
    <text evidence="2">The sequence shown here is derived from an EMBL/GenBank/DDBJ whole genome shotgun (WGS) entry which is preliminary data.</text>
</comment>
<dbReference type="PANTHER" id="PTHR43685">
    <property type="entry name" value="GLYCOSYLTRANSFERASE"/>
    <property type="match status" value="1"/>
</dbReference>
<gene>
    <name evidence="2" type="primary">yibD</name>
    <name evidence="2" type="ORF">EPIR_2188</name>
</gene>
<evidence type="ECO:0000259" key="1">
    <source>
        <dbReference type="Pfam" id="PF00535"/>
    </source>
</evidence>
<evidence type="ECO:0000313" key="2">
    <source>
        <dbReference type="EMBL" id="CCG87553.1"/>
    </source>
</evidence>
<proteinExistence type="predicted"/>
<reference evidence="2 3" key="1">
    <citation type="journal article" date="2013" name="Syst. Appl. Microbiol.">
        <title>Phylogenetic position and virulence apparatus of the pear flower necrosis pathogen Erwinia piriflorinigrans CFBP 5888T as assessed by comparative genomics.</title>
        <authorList>
            <person name="Smits T.H."/>
            <person name="Rezzonico F."/>
            <person name="Lopez M.M."/>
            <person name="Blom J."/>
            <person name="Goesmann A."/>
            <person name="Frey J.E."/>
            <person name="Duffy B."/>
        </authorList>
    </citation>
    <scope>NUCLEOTIDE SEQUENCE [LARGE SCALE GENOMIC DNA]</scope>
    <source>
        <strain evidence="3">CFBP5888</strain>
    </source>
</reference>
<evidence type="ECO:0000313" key="3">
    <source>
        <dbReference type="Proteomes" id="UP000018217"/>
    </source>
</evidence>
<dbReference type="STRING" id="1161919.EPIR_2188"/>
<dbReference type="Proteomes" id="UP000018217">
    <property type="component" value="Unassembled WGS sequence"/>
</dbReference>
<keyword evidence="3" id="KW-1185">Reference proteome</keyword>
<dbReference type="EC" id="2.-.-.-" evidence="2"/>
<keyword evidence="2" id="KW-0808">Transferase</keyword>
<dbReference type="Gene3D" id="3.90.550.10">
    <property type="entry name" value="Spore Coat Polysaccharide Biosynthesis Protein SpsA, Chain A"/>
    <property type="match status" value="1"/>
</dbReference>
<sequence length="329" mass="37985">MMAKILLSVIIPACNVGKYITECVDSLLVEIPAPNELIIINDGSSDDTLEQLEKHYARQARVRVITIANGGAGLARDYGVTLANGQFIFFCDPDDIICKGLFTELSRTIEQSPDLELFCFNSLSFADGNPQKTWAKVKHHQFGFLPAHEVFQGLLRSGTYTSASWNYVIKKEVIDRFKLKYVQRVHEDHQFSLEAFMRCRTAFVSRNVYYRQRIRSGSLTNSRKDESYFRQRYDAFIAAWETLVRLTDSAELRYLYLIHSFRLMIHLFMVSGKPVPDYVRQAIRYFGKNLKPAKGVDWLLLRKPEIYFNLLRIRQSAPTLKGFLLKVRG</sequence>